<dbReference type="PANTHER" id="PTHR43648:SF1">
    <property type="entry name" value="ELECTRON TRANSFER FLAVOPROTEIN BETA SUBUNIT LYSINE METHYLTRANSFERASE"/>
    <property type="match status" value="1"/>
</dbReference>
<dbReference type="GO" id="GO:0016279">
    <property type="term" value="F:protein-lysine N-methyltransferase activity"/>
    <property type="evidence" value="ECO:0007669"/>
    <property type="project" value="TreeGrafter"/>
</dbReference>
<name>A0A974SJK5_9HYPH</name>
<dbReference type="InterPro" id="IPR050078">
    <property type="entry name" value="Ribosomal_L11_MeTrfase_PrmA"/>
</dbReference>
<protein>
    <submittedName>
        <fullName evidence="3">Methyltransferase</fullName>
    </submittedName>
</protein>
<dbReference type="Proteomes" id="UP000596427">
    <property type="component" value="Chromosome"/>
</dbReference>
<dbReference type="InterPro" id="IPR029063">
    <property type="entry name" value="SAM-dependent_MTases_sf"/>
</dbReference>
<dbReference type="EMBL" id="CP063362">
    <property type="protein sequence ID" value="QRG06503.1"/>
    <property type="molecule type" value="Genomic_DNA"/>
</dbReference>
<dbReference type="PANTHER" id="PTHR43648">
    <property type="entry name" value="ELECTRON TRANSFER FLAVOPROTEIN BETA SUBUNIT LYSINE METHYLTRANSFERASE"/>
    <property type="match status" value="1"/>
</dbReference>
<gene>
    <name evidence="3" type="ORF">EZH22_26790</name>
</gene>
<evidence type="ECO:0000313" key="3">
    <source>
        <dbReference type="EMBL" id="QRG06503.1"/>
    </source>
</evidence>
<dbReference type="GO" id="GO:0032259">
    <property type="term" value="P:methylation"/>
    <property type="evidence" value="ECO:0007669"/>
    <property type="project" value="UniProtKB-KW"/>
</dbReference>
<dbReference type="SUPFAM" id="SSF53335">
    <property type="entry name" value="S-adenosyl-L-methionine-dependent methyltransferases"/>
    <property type="match status" value="1"/>
</dbReference>
<keyword evidence="1 3" id="KW-0489">Methyltransferase</keyword>
<dbReference type="AlphaFoldDB" id="A0A974SJK5"/>
<dbReference type="RefSeq" id="WP_203193410.1">
    <property type="nucleotide sequence ID" value="NZ_CP063362.1"/>
</dbReference>
<evidence type="ECO:0000313" key="4">
    <source>
        <dbReference type="Proteomes" id="UP000596427"/>
    </source>
</evidence>
<dbReference type="KEGG" id="xdi:EZH22_26790"/>
<dbReference type="Pfam" id="PF06325">
    <property type="entry name" value="PrmA"/>
    <property type="match status" value="1"/>
</dbReference>
<keyword evidence="4" id="KW-1185">Reference proteome</keyword>
<organism evidence="3 4">
    <name type="scientific">Xanthobacter dioxanivorans</name>
    <dbReference type="NCBI Taxonomy" id="2528964"/>
    <lineage>
        <taxon>Bacteria</taxon>
        <taxon>Pseudomonadati</taxon>
        <taxon>Pseudomonadota</taxon>
        <taxon>Alphaproteobacteria</taxon>
        <taxon>Hyphomicrobiales</taxon>
        <taxon>Xanthobacteraceae</taxon>
        <taxon>Xanthobacter</taxon>
    </lineage>
</organism>
<sequence>MGPHLRAGRRVSRPIHDPIAFIRTETRLRPVPLVPEIRLHVADEAVPIWHRTEEELGEMGLPPPFWAFAWAGGQALARHVLDHPDAVKGKRVLDFASGSGLVGIAAMKAGAAQVTCADIDPFARAAIALNGAENGVAVAAADTDLIGRDDGWETVLAGDIAYERDLSERVFAWLFALAARGAGVLVGDPGRTYLPRDRLERLAEYAVPVTRELEDMEIKRTCVWRPR</sequence>
<proteinExistence type="predicted"/>
<dbReference type="Gene3D" id="3.40.50.150">
    <property type="entry name" value="Vaccinia Virus protein VP39"/>
    <property type="match status" value="1"/>
</dbReference>
<keyword evidence="2" id="KW-0808">Transferase</keyword>
<evidence type="ECO:0000256" key="2">
    <source>
        <dbReference type="ARBA" id="ARBA00022679"/>
    </source>
</evidence>
<accession>A0A974SJK5</accession>
<evidence type="ECO:0000256" key="1">
    <source>
        <dbReference type="ARBA" id="ARBA00022603"/>
    </source>
</evidence>
<reference evidence="3 4" key="1">
    <citation type="submission" date="2020-10" db="EMBL/GenBank/DDBJ databases">
        <title>Degradation of 1,4-Dioxane by Xanthobacter sp. YN2, via a Novel Group-2 Soluble Di-Iron Monooxygenase.</title>
        <authorList>
            <person name="Ma F."/>
            <person name="Wang Y."/>
            <person name="Yang J."/>
            <person name="Guo H."/>
            <person name="Su D."/>
            <person name="Yu L."/>
        </authorList>
    </citation>
    <scope>NUCLEOTIDE SEQUENCE [LARGE SCALE GENOMIC DNA]</scope>
    <source>
        <strain evidence="3 4">YN2</strain>
    </source>
</reference>